<dbReference type="Proteomes" id="UP001220256">
    <property type="component" value="Unassembled WGS sequence"/>
</dbReference>
<feature type="domain" description="Mitochondrial chaperone BCS1-like ATPase lid" evidence="3">
    <location>
        <begin position="68"/>
        <end position="113"/>
    </location>
</feature>
<evidence type="ECO:0000313" key="5">
    <source>
        <dbReference type="Proteomes" id="UP001220256"/>
    </source>
</evidence>
<evidence type="ECO:0000313" key="4">
    <source>
        <dbReference type="EMBL" id="KAJ5283437.1"/>
    </source>
</evidence>
<evidence type="ECO:0000256" key="1">
    <source>
        <dbReference type="ARBA" id="ARBA00022741"/>
    </source>
</evidence>
<dbReference type="InterPro" id="IPR057495">
    <property type="entry name" value="AAA_lid_BCS1"/>
</dbReference>
<dbReference type="Pfam" id="PF25426">
    <property type="entry name" value="AAA_lid_BCS1"/>
    <property type="match status" value="1"/>
</dbReference>
<evidence type="ECO:0000259" key="3">
    <source>
        <dbReference type="Pfam" id="PF25426"/>
    </source>
</evidence>
<dbReference type="InterPro" id="IPR027417">
    <property type="entry name" value="P-loop_NTPase"/>
</dbReference>
<dbReference type="Gene3D" id="3.40.50.300">
    <property type="entry name" value="P-loop containing nucleotide triphosphate hydrolases"/>
    <property type="match status" value="1"/>
</dbReference>
<comment type="caution">
    <text evidence="4">The sequence shown here is derived from an EMBL/GenBank/DDBJ whole genome shotgun (WGS) entry which is preliminary data.</text>
</comment>
<reference evidence="4 5" key="1">
    <citation type="journal article" date="2023" name="IMA Fungus">
        <title>Comparative genomic study of the Penicillium genus elucidates a diverse pangenome and 15 lateral gene transfer events.</title>
        <authorList>
            <person name="Petersen C."/>
            <person name="Sorensen T."/>
            <person name="Nielsen M.R."/>
            <person name="Sondergaard T.E."/>
            <person name="Sorensen J.L."/>
            <person name="Fitzpatrick D.A."/>
            <person name="Frisvad J.C."/>
            <person name="Nielsen K.L."/>
        </authorList>
    </citation>
    <scope>NUCLEOTIDE SEQUENCE [LARGE SCALE GENOMIC DNA]</scope>
    <source>
        <strain evidence="4 5">IBT 3361</strain>
    </source>
</reference>
<proteinExistence type="predicted"/>
<sequence length="136" mass="14951">MKLFSELPPHCIVLLEDVDAAGMGRKDDFDTDQENKSSSAVTLSDFLNVLDGVVFKQTPNHKKSKHEFGDEAIERLADDFASKVPDQVFSPAEVLSFLLGQKNSPFGAVTGVENWVARTKGGSPLKREGTWVQEGR</sequence>
<organism evidence="4 5">
    <name type="scientific">Penicillium chrysogenum</name>
    <name type="common">Penicillium notatum</name>
    <dbReference type="NCBI Taxonomy" id="5076"/>
    <lineage>
        <taxon>Eukaryota</taxon>
        <taxon>Fungi</taxon>
        <taxon>Dikarya</taxon>
        <taxon>Ascomycota</taxon>
        <taxon>Pezizomycotina</taxon>
        <taxon>Eurotiomycetes</taxon>
        <taxon>Eurotiomycetidae</taxon>
        <taxon>Eurotiales</taxon>
        <taxon>Aspergillaceae</taxon>
        <taxon>Penicillium</taxon>
        <taxon>Penicillium chrysogenum species complex</taxon>
    </lineage>
</organism>
<gene>
    <name evidence="4" type="ORF">N7505_001417</name>
</gene>
<protein>
    <recommendedName>
        <fullName evidence="3">Mitochondrial chaperone BCS1-like ATPase lid domain-containing protein</fullName>
    </recommendedName>
</protein>
<keyword evidence="2" id="KW-0067">ATP-binding</keyword>
<name>A0ABQ8WWL8_PENCH</name>
<accession>A0ABQ8WWL8</accession>
<keyword evidence="1" id="KW-0547">Nucleotide-binding</keyword>
<keyword evidence="5" id="KW-1185">Reference proteome</keyword>
<dbReference type="EMBL" id="JAPVEB010000001">
    <property type="protein sequence ID" value="KAJ5283437.1"/>
    <property type="molecule type" value="Genomic_DNA"/>
</dbReference>
<evidence type="ECO:0000256" key="2">
    <source>
        <dbReference type="ARBA" id="ARBA00022840"/>
    </source>
</evidence>